<evidence type="ECO:0000256" key="12">
    <source>
        <dbReference type="ARBA" id="ARBA00023033"/>
    </source>
</evidence>
<accession>A0A182MEV8</accession>
<dbReference type="GO" id="GO:0005506">
    <property type="term" value="F:iron ion binding"/>
    <property type="evidence" value="ECO:0007669"/>
    <property type="project" value="InterPro"/>
</dbReference>
<keyword evidence="11 14" id="KW-0408">Iron</keyword>
<comment type="function">
    <text evidence="2">May be involved in the metabolism of insect hormones and in the breakdown of synthetic insecticides.</text>
</comment>
<comment type="subcellular location">
    <subcellularLocation>
        <location evidence="4">Endoplasmic reticulum membrane</location>
        <topology evidence="4">Peripheral membrane protein</topology>
    </subcellularLocation>
    <subcellularLocation>
        <location evidence="3">Microsome membrane</location>
        <topology evidence="3">Peripheral membrane protein</topology>
    </subcellularLocation>
</comment>
<dbReference type="EMBL" id="AXCM01005969">
    <property type="status" value="NOT_ANNOTATED_CDS"/>
    <property type="molecule type" value="Genomic_DNA"/>
</dbReference>
<dbReference type="VEuPathDB" id="VectorBase:ACUA016588"/>
<dbReference type="GO" id="GO:0005789">
    <property type="term" value="C:endoplasmic reticulum membrane"/>
    <property type="evidence" value="ECO:0007669"/>
    <property type="project" value="UniProtKB-SubCell"/>
</dbReference>
<dbReference type="InterPro" id="IPR017972">
    <property type="entry name" value="Cyt_P450_CS"/>
</dbReference>
<dbReference type="PRINTS" id="PR00385">
    <property type="entry name" value="P450"/>
</dbReference>
<dbReference type="Gene3D" id="1.10.630.10">
    <property type="entry name" value="Cytochrome P450"/>
    <property type="match status" value="1"/>
</dbReference>
<keyword evidence="15" id="KW-0175">Coiled coil</keyword>
<dbReference type="PANTHER" id="PTHR24291">
    <property type="entry name" value="CYTOCHROME P450 FAMILY 4"/>
    <property type="match status" value="1"/>
</dbReference>
<dbReference type="InterPro" id="IPR050196">
    <property type="entry name" value="Cytochrome_P450_Monoox"/>
</dbReference>
<organism evidence="17 18">
    <name type="scientific">Anopheles culicifacies</name>
    <dbReference type="NCBI Taxonomy" id="139723"/>
    <lineage>
        <taxon>Eukaryota</taxon>
        <taxon>Metazoa</taxon>
        <taxon>Ecdysozoa</taxon>
        <taxon>Arthropoda</taxon>
        <taxon>Hexapoda</taxon>
        <taxon>Insecta</taxon>
        <taxon>Pterygota</taxon>
        <taxon>Neoptera</taxon>
        <taxon>Endopterygota</taxon>
        <taxon>Diptera</taxon>
        <taxon>Nematocera</taxon>
        <taxon>Culicoidea</taxon>
        <taxon>Culicidae</taxon>
        <taxon>Anophelinae</taxon>
        <taxon>Anopheles</taxon>
        <taxon>culicifacies species complex</taxon>
    </lineage>
</organism>
<evidence type="ECO:0000256" key="1">
    <source>
        <dbReference type="ARBA" id="ARBA00001971"/>
    </source>
</evidence>
<dbReference type="FunFam" id="1.10.630.10:FF:000035">
    <property type="entry name" value="CYtochrome P450 family"/>
    <property type="match status" value="1"/>
</dbReference>
<dbReference type="PRINTS" id="PR00463">
    <property type="entry name" value="EP450I"/>
</dbReference>
<keyword evidence="6 14" id="KW-0349">Heme</keyword>
<evidence type="ECO:0000313" key="18">
    <source>
        <dbReference type="Proteomes" id="UP000075883"/>
    </source>
</evidence>
<feature type="coiled-coil region" evidence="15">
    <location>
        <begin position="827"/>
        <end position="854"/>
    </location>
</feature>
<dbReference type="EMBL" id="AXCM01005970">
    <property type="status" value="NOT_ANNOTATED_CDS"/>
    <property type="molecule type" value="Genomic_DNA"/>
</dbReference>
<name>A0A182MEV8_9DIPT</name>
<keyword evidence="12" id="KW-0503">Monooxygenase</keyword>
<dbReference type="InterPro" id="IPR036396">
    <property type="entry name" value="Cyt_P450_sf"/>
</dbReference>
<dbReference type="EnsemblMetazoa" id="ACUA016588-RA">
    <property type="protein sequence ID" value="ACUA016588-PA"/>
    <property type="gene ID" value="ACUA016588"/>
</dbReference>
<proteinExistence type="inferred from homology"/>
<dbReference type="GO" id="GO:0016705">
    <property type="term" value="F:oxidoreductase activity, acting on paired donors, with incorporation or reduction of molecular oxygen"/>
    <property type="evidence" value="ECO:0007669"/>
    <property type="project" value="InterPro"/>
</dbReference>
<evidence type="ECO:0000256" key="4">
    <source>
        <dbReference type="ARBA" id="ARBA00004406"/>
    </source>
</evidence>
<keyword evidence="7 14" id="KW-0479">Metal-binding</keyword>
<dbReference type="PROSITE" id="PS00086">
    <property type="entry name" value="CYTOCHROME_P450"/>
    <property type="match status" value="1"/>
</dbReference>
<feature type="transmembrane region" description="Helical" evidence="16">
    <location>
        <begin position="72"/>
        <end position="102"/>
    </location>
</feature>
<feature type="binding site" description="axial binding residue" evidence="14">
    <location>
        <position position="544"/>
    </location>
    <ligand>
        <name>heme</name>
        <dbReference type="ChEBI" id="CHEBI:30413"/>
    </ligand>
    <ligandPart>
        <name>Fe</name>
        <dbReference type="ChEBI" id="CHEBI:18248"/>
    </ligandPart>
</feature>
<reference evidence="18" key="1">
    <citation type="submission" date="2013-09" db="EMBL/GenBank/DDBJ databases">
        <title>The Genome Sequence of Anopheles culicifacies species A.</title>
        <authorList>
            <consortium name="The Broad Institute Genomics Platform"/>
            <person name="Neafsey D.E."/>
            <person name="Besansky N."/>
            <person name="Howell P."/>
            <person name="Walton C."/>
            <person name="Young S.K."/>
            <person name="Zeng Q."/>
            <person name="Gargeya S."/>
            <person name="Fitzgerald M."/>
            <person name="Haas B."/>
            <person name="Abouelleil A."/>
            <person name="Allen A.W."/>
            <person name="Alvarado L."/>
            <person name="Arachchi H.M."/>
            <person name="Berlin A.M."/>
            <person name="Chapman S.B."/>
            <person name="Gainer-Dewar J."/>
            <person name="Goldberg J."/>
            <person name="Griggs A."/>
            <person name="Gujja S."/>
            <person name="Hansen M."/>
            <person name="Howarth C."/>
            <person name="Imamovic A."/>
            <person name="Ireland A."/>
            <person name="Larimer J."/>
            <person name="McCowan C."/>
            <person name="Murphy C."/>
            <person name="Pearson M."/>
            <person name="Poon T.W."/>
            <person name="Priest M."/>
            <person name="Roberts A."/>
            <person name="Saif S."/>
            <person name="Shea T."/>
            <person name="Sisk P."/>
            <person name="Sykes S."/>
            <person name="Wortman J."/>
            <person name="Nusbaum C."/>
            <person name="Birren B."/>
        </authorList>
    </citation>
    <scope>NUCLEOTIDE SEQUENCE [LARGE SCALE GENOMIC DNA]</scope>
    <source>
        <strain evidence="18">A-37</strain>
    </source>
</reference>
<evidence type="ECO:0000256" key="3">
    <source>
        <dbReference type="ARBA" id="ARBA00004174"/>
    </source>
</evidence>
<dbReference type="SUPFAM" id="SSF48264">
    <property type="entry name" value="Cytochrome P450"/>
    <property type="match status" value="1"/>
</dbReference>
<evidence type="ECO:0000256" key="8">
    <source>
        <dbReference type="ARBA" id="ARBA00022824"/>
    </source>
</evidence>
<keyword evidence="13 16" id="KW-0472">Membrane</keyword>
<evidence type="ECO:0000256" key="10">
    <source>
        <dbReference type="ARBA" id="ARBA00023002"/>
    </source>
</evidence>
<comment type="similarity">
    <text evidence="5">Belongs to the cytochrome P450 family.</text>
</comment>
<dbReference type="InterPro" id="IPR002401">
    <property type="entry name" value="Cyt_P450_E_grp-I"/>
</dbReference>
<evidence type="ECO:0000256" key="16">
    <source>
        <dbReference type="SAM" id="Phobius"/>
    </source>
</evidence>
<dbReference type="Pfam" id="PF00067">
    <property type="entry name" value="p450"/>
    <property type="match status" value="1"/>
</dbReference>
<keyword evidence="16" id="KW-1133">Transmembrane helix</keyword>
<evidence type="ECO:0000256" key="7">
    <source>
        <dbReference type="ARBA" id="ARBA00022723"/>
    </source>
</evidence>
<dbReference type="GO" id="GO:0004497">
    <property type="term" value="F:monooxygenase activity"/>
    <property type="evidence" value="ECO:0007669"/>
    <property type="project" value="UniProtKB-KW"/>
</dbReference>
<dbReference type="AlphaFoldDB" id="A0A182MEV8"/>
<dbReference type="STRING" id="139723.A0A182MEV8"/>
<keyword evidence="8" id="KW-0256">Endoplasmic reticulum</keyword>
<evidence type="ECO:0000256" key="15">
    <source>
        <dbReference type="SAM" id="Coils"/>
    </source>
</evidence>
<dbReference type="InterPro" id="IPR001128">
    <property type="entry name" value="Cyt_P450"/>
</dbReference>
<dbReference type="PANTHER" id="PTHR24291:SF189">
    <property type="entry name" value="CYTOCHROME P450 4C3-RELATED"/>
    <property type="match status" value="1"/>
</dbReference>
<protein>
    <recommendedName>
        <fullName evidence="19">Cytochrome P450</fullName>
    </recommendedName>
</protein>
<keyword evidence="9" id="KW-0492">Microsome</keyword>
<evidence type="ECO:0000256" key="14">
    <source>
        <dbReference type="PIRSR" id="PIRSR602401-1"/>
    </source>
</evidence>
<evidence type="ECO:0000256" key="2">
    <source>
        <dbReference type="ARBA" id="ARBA00003690"/>
    </source>
</evidence>
<dbReference type="CDD" id="cd11057">
    <property type="entry name" value="CYP313-like"/>
    <property type="match status" value="1"/>
</dbReference>
<sequence length="1031" mass="118669">MCADCIECRLDRRGCKQVGKIASVLAKQSRYVDIFWGLALNRPRYADGHSSKHFSPIAHQFSFQSRRVKWSVISFLCACVVKLGKMITLLLLGFGILSLYVYCKIKFKFAEKIPCVEPLHPIFGNGLEFAQKNSYEIFKSITRAYKDNKRIFKLSFGPIPVICPTHPDLIQKIMTEQASMDKPFVYDFMRVNHGLLTAQYDEWRVHRKALNPTFNTRILNSFIPIFTDCVGKMISNMQKHVGDEKPINMLEFTSPCTLEMICRTSLGGKVLEREGKQEFIEGLEIILHNVGLRMFNANLYPDFVYKNTRFYRAEMAARKVCYAFTDKVIREKRAKFEERLRSTVDSNNNSAMADENGNVVFAEEEDDMLNYKKPQIFVDQLLTIPNDGKPFTHEEITDHIYTMIAAGNETSATQAAHACLLLAMHPEIQDRAAAEVRELLADEVEYTHEILKQMEYLERVIKESQRLCPVAAVYGRKTIGTIQLDEYVIPKGFILLLNVFALHRQKEFWGPNAENFDPDHFLPERVKARHPYAYLPFSGGPRGCIGSRYAMMSLKIILSQILKNFRLTTEIPYEKMDFKFKVSMHLSFEHLIKLEPRLQGYAKISSKVISLQQVLYSELQTLERSTLITHPSHTTPNEGVLSRLRSVFHEFERQNQESITAILRVLALVDHTLENTIQDCEKVFHLPSLDSENVLFRDVTRPLLLQVETLCEQIASKDFDAIEATMETVQQEANAYRARLDETKSYMQSVLYEVDNSVATFSMASKVDELFDGIEVINATIAKSVVASVESLLLKQQILCDKIRYVQGTNDDAHMEMVITSFMAFLQNETELLMEDLSEELDDWFNQTANLINAVEEELGNVPRDLMEAPIESFLENESSLKCLAEYGTRKAVESMRQGLESILQCFSIANDTERPFEMVYHLFSEMNGDIQRTLEDILHCHQSTVRDDYNEDDFGNMASCFEMTKSILEAMQDFVDSKMDEIFFHVDISMYYNELKMESCVYYRAREMMLSVSVINQQYQKCNAGKEIEL</sequence>
<comment type="cofactor">
    <cofactor evidence="1 14">
        <name>heme</name>
        <dbReference type="ChEBI" id="CHEBI:30413"/>
    </cofactor>
</comment>
<evidence type="ECO:0008006" key="19">
    <source>
        <dbReference type="Google" id="ProtNLM"/>
    </source>
</evidence>
<reference evidence="17" key="2">
    <citation type="submission" date="2020-05" db="UniProtKB">
        <authorList>
            <consortium name="EnsemblMetazoa"/>
        </authorList>
    </citation>
    <scope>IDENTIFICATION</scope>
    <source>
        <strain evidence="17">A-37</strain>
    </source>
</reference>
<dbReference type="Proteomes" id="UP000075883">
    <property type="component" value="Unassembled WGS sequence"/>
</dbReference>
<evidence type="ECO:0000256" key="9">
    <source>
        <dbReference type="ARBA" id="ARBA00022848"/>
    </source>
</evidence>
<evidence type="ECO:0000256" key="5">
    <source>
        <dbReference type="ARBA" id="ARBA00010617"/>
    </source>
</evidence>
<evidence type="ECO:0000256" key="13">
    <source>
        <dbReference type="ARBA" id="ARBA00023136"/>
    </source>
</evidence>
<dbReference type="GO" id="GO:0020037">
    <property type="term" value="F:heme binding"/>
    <property type="evidence" value="ECO:0007669"/>
    <property type="project" value="InterPro"/>
</dbReference>
<keyword evidence="16" id="KW-0812">Transmembrane</keyword>
<keyword evidence="18" id="KW-1185">Reference proteome</keyword>
<evidence type="ECO:0000256" key="6">
    <source>
        <dbReference type="ARBA" id="ARBA00022617"/>
    </source>
</evidence>
<keyword evidence="10" id="KW-0560">Oxidoreductase</keyword>
<evidence type="ECO:0000313" key="17">
    <source>
        <dbReference type="EnsemblMetazoa" id="ACUA016588-PA"/>
    </source>
</evidence>
<evidence type="ECO:0000256" key="11">
    <source>
        <dbReference type="ARBA" id="ARBA00023004"/>
    </source>
</evidence>